<evidence type="ECO:0000259" key="2">
    <source>
        <dbReference type="Pfam" id="PF01755"/>
    </source>
</evidence>
<protein>
    <submittedName>
        <fullName evidence="3">Glycosyltransferase family 25 protein</fullName>
    </submittedName>
</protein>
<feature type="compositionally biased region" description="Low complexity" evidence="1">
    <location>
        <begin position="315"/>
        <end position="330"/>
    </location>
</feature>
<dbReference type="InterPro" id="IPR002654">
    <property type="entry name" value="Glyco_trans_25"/>
</dbReference>
<name>A0ABW0PVQ4_9HYPH</name>
<evidence type="ECO:0000256" key="1">
    <source>
        <dbReference type="SAM" id="MobiDB-lite"/>
    </source>
</evidence>
<sequence>MKCYLINLDRAPQRLQYMTTLLNRVGVEFVRVAAVDKEAISDAEFQELVAPKPDRWSALTRGELACFLSHRHCLELIAAGEDRYAAILEDDLHLAGNVRDYLCSDAWIPPDADVVKLETGCYTVNDSGRIRINRNGLNIVGDRKLFRIYSTHLGTGFYVVSREFCRRVLSRMAKYEESIDVLIFDNQNGLADSLTIYQMLPAPGIQDSVRRGPKLDALKSSLVEARDKVLAVGRDRPPGKLRGIKKLRRELLRPFKQLARGLLSASATLIDWATSDLRWIDAYQFRDSDFADAATVGDARASAKRGHSKSNLTMPAAVPVGGAASGTAPVRTSPKRSARG</sequence>
<keyword evidence="4" id="KW-1185">Reference proteome</keyword>
<dbReference type="Pfam" id="PF01755">
    <property type="entry name" value="Glyco_transf_25"/>
    <property type="match status" value="1"/>
</dbReference>
<dbReference type="RefSeq" id="WP_266341591.1">
    <property type="nucleotide sequence ID" value="NZ_JAPKNH010000001.1"/>
</dbReference>
<feature type="region of interest" description="Disordered" evidence="1">
    <location>
        <begin position="301"/>
        <end position="340"/>
    </location>
</feature>
<reference evidence="4" key="1">
    <citation type="journal article" date="2019" name="Int. J. Syst. Evol. Microbiol.">
        <title>The Global Catalogue of Microorganisms (GCM) 10K type strain sequencing project: providing services to taxonomists for standard genome sequencing and annotation.</title>
        <authorList>
            <consortium name="The Broad Institute Genomics Platform"/>
            <consortium name="The Broad Institute Genome Sequencing Center for Infectious Disease"/>
            <person name="Wu L."/>
            <person name="Ma J."/>
        </authorList>
    </citation>
    <scope>NUCLEOTIDE SEQUENCE [LARGE SCALE GENOMIC DNA]</scope>
    <source>
        <strain evidence="4">KACC 12633</strain>
    </source>
</reference>
<organism evidence="3 4">
    <name type="scientific">Kaistia terrae</name>
    <dbReference type="NCBI Taxonomy" id="537017"/>
    <lineage>
        <taxon>Bacteria</taxon>
        <taxon>Pseudomonadati</taxon>
        <taxon>Pseudomonadota</taxon>
        <taxon>Alphaproteobacteria</taxon>
        <taxon>Hyphomicrobiales</taxon>
        <taxon>Kaistiaceae</taxon>
        <taxon>Kaistia</taxon>
    </lineage>
</organism>
<proteinExistence type="predicted"/>
<accession>A0ABW0PVQ4</accession>
<dbReference type="CDD" id="cd06532">
    <property type="entry name" value="Glyco_transf_25"/>
    <property type="match status" value="1"/>
</dbReference>
<evidence type="ECO:0000313" key="3">
    <source>
        <dbReference type="EMBL" id="MFC5516203.1"/>
    </source>
</evidence>
<dbReference type="EMBL" id="JBHSML010000003">
    <property type="protein sequence ID" value="MFC5516203.1"/>
    <property type="molecule type" value="Genomic_DNA"/>
</dbReference>
<dbReference type="Proteomes" id="UP001596150">
    <property type="component" value="Unassembled WGS sequence"/>
</dbReference>
<gene>
    <name evidence="3" type="ORF">ACFPP9_10515</name>
</gene>
<evidence type="ECO:0000313" key="4">
    <source>
        <dbReference type="Proteomes" id="UP001596150"/>
    </source>
</evidence>
<feature type="domain" description="Glycosyl transferase family 25" evidence="2">
    <location>
        <begin position="2"/>
        <end position="183"/>
    </location>
</feature>
<comment type="caution">
    <text evidence="3">The sequence shown here is derived from an EMBL/GenBank/DDBJ whole genome shotgun (WGS) entry which is preliminary data.</text>
</comment>